<dbReference type="RefSeq" id="WP_283431191.1">
    <property type="nucleotide sequence ID" value="NZ_FXUG01000001.1"/>
</dbReference>
<comment type="caution">
    <text evidence="8">The sequence shown here is derived from an EMBL/GenBank/DDBJ whole genome shotgun (WGS) entry which is preliminary data.</text>
</comment>
<keyword evidence="3" id="KW-0731">Sigma factor</keyword>
<dbReference type="InterPro" id="IPR039425">
    <property type="entry name" value="RNA_pol_sigma-70-like"/>
</dbReference>
<dbReference type="SUPFAM" id="SSF88659">
    <property type="entry name" value="Sigma3 and sigma4 domains of RNA polymerase sigma factors"/>
    <property type="match status" value="1"/>
</dbReference>
<keyword evidence="2" id="KW-0805">Transcription regulation</keyword>
<dbReference type="EMBL" id="FXUG01000001">
    <property type="protein sequence ID" value="SMP43990.1"/>
    <property type="molecule type" value="Genomic_DNA"/>
</dbReference>
<dbReference type="InterPro" id="IPR036388">
    <property type="entry name" value="WH-like_DNA-bd_sf"/>
</dbReference>
<evidence type="ECO:0000313" key="9">
    <source>
        <dbReference type="Proteomes" id="UP001158067"/>
    </source>
</evidence>
<dbReference type="InterPro" id="IPR013324">
    <property type="entry name" value="RNA_pol_sigma_r3/r4-like"/>
</dbReference>
<evidence type="ECO:0000256" key="1">
    <source>
        <dbReference type="ARBA" id="ARBA00010641"/>
    </source>
</evidence>
<evidence type="ECO:0000256" key="5">
    <source>
        <dbReference type="ARBA" id="ARBA00023163"/>
    </source>
</evidence>
<organism evidence="8 9">
    <name type="scientific">Neorhodopirellula lusitana</name>
    <dbReference type="NCBI Taxonomy" id="445327"/>
    <lineage>
        <taxon>Bacteria</taxon>
        <taxon>Pseudomonadati</taxon>
        <taxon>Planctomycetota</taxon>
        <taxon>Planctomycetia</taxon>
        <taxon>Pirellulales</taxon>
        <taxon>Pirellulaceae</taxon>
        <taxon>Neorhodopirellula</taxon>
    </lineage>
</organism>
<dbReference type="InterPro" id="IPR013325">
    <property type="entry name" value="RNA_pol_sigma_r2"/>
</dbReference>
<dbReference type="InterPro" id="IPR014284">
    <property type="entry name" value="RNA_pol_sigma-70_dom"/>
</dbReference>
<keyword evidence="9" id="KW-1185">Reference proteome</keyword>
<dbReference type="SUPFAM" id="SSF88946">
    <property type="entry name" value="Sigma2 domain of RNA polymerase sigma factors"/>
    <property type="match status" value="1"/>
</dbReference>
<sequence length="375" mass="40942">MNAATQSIATFSSLTELAGNVDCASVTDRSPVSDRISVSDRAPMIAEIFQRHRGMVYRVCLRLLRNHHDAEDVTQETFRRATLSLDHWKSDRPIEPWLVAIAGNRCRTLLSKQNRESSVDSLDDAGQLSLVDDEPGVAARFSMKEQVELALDTLPDHHRHAFELVHRHDLTYTEAAQELGRSEGTIKTWVHRARVSMQNLLERTNVVPEVANSRVPSTGDRLAGTAHEKSRWPSVVRGVAATSVASILGLACWLMSSPPPVSSIPSGAEASVHLQVQSLQAFSEQEWSVAQIEQLPIETWVGHTVCVVDQFQEGVAPLGRTFRNVALLFSCSVDGDEGTLPGTSPSDLSIPFDEVPSALPGALDALATTEVQSIS</sequence>
<protein>
    <submittedName>
        <fullName evidence="8">RNA polymerase sigma factor, sigma-70 family</fullName>
    </submittedName>
</protein>
<keyword evidence="5" id="KW-0804">Transcription</keyword>
<evidence type="ECO:0000259" key="7">
    <source>
        <dbReference type="Pfam" id="PF08281"/>
    </source>
</evidence>
<evidence type="ECO:0000259" key="6">
    <source>
        <dbReference type="Pfam" id="PF04542"/>
    </source>
</evidence>
<comment type="similarity">
    <text evidence="1">Belongs to the sigma-70 factor family. ECF subfamily.</text>
</comment>
<dbReference type="PANTHER" id="PTHR43133">
    <property type="entry name" value="RNA POLYMERASE ECF-TYPE SIGMA FACTO"/>
    <property type="match status" value="1"/>
</dbReference>
<accession>A0ABY1PSX5</accession>
<proteinExistence type="inferred from homology"/>
<dbReference type="Gene3D" id="1.10.10.10">
    <property type="entry name" value="Winged helix-like DNA-binding domain superfamily/Winged helix DNA-binding domain"/>
    <property type="match status" value="1"/>
</dbReference>
<evidence type="ECO:0000256" key="3">
    <source>
        <dbReference type="ARBA" id="ARBA00023082"/>
    </source>
</evidence>
<evidence type="ECO:0000256" key="2">
    <source>
        <dbReference type="ARBA" id="ARBA00023015"/>
    </source>
</evidence>
<feature type="domain" description="RNA polymerase sigma factor 70 region 4 type 2" evidence="7">
    <location>
        <begin position="145"/>
        <end position="195"/>
    </location>
</feature>
<dbReference type="PANTHER" id="PTHR43133:SF8">
    <property type="entry name" value="RNA POLYMERASE SIGMA FACTOR HI_1459-RELATED"/>
    <property type="match status" value="1"/>
</dbReference>
<keyword evidence="4" id="KW-0238">DNA-binding</keyword>
<dbReference type="InterPro" id="IPR007627">
    <property type="entry name" value="RNA_pol_sigma70_r2"/>
</dbReference>
<reference evidence="8 9" key="1">
    <citation type="submission" date="2017-05" db="EMBL/GenBank/DDBJ databases">
        <authorList>
            <person name="Varghese N."/>
            <person name="Submissions S."/>
        </authorList>
    </citation>
    <scope>NUCLEOTIDE SEQUENCE [LARGE SCALE GENOMIC DNA]</scope>
    <source>
        <strain evidence="8 9">DSM 25457</strain>
    </source>
</reference>
<feature type="domain" description="RNA polymerase sigma-70 region 2" evidence="6">
    <location>
        <begin position="48"/>
        <end position="115"/>
    </location>
</feature>
<dbReference type="InterPro" id="IPR013249">
    <property type="entry name" value="RNA_pol_sigma70_r4_t2"/>
</dbReference>
<evidence type="ECO:0000313" key="8">
    <source>
        <dbReference type="EMBL" id="SMP43990.1"/>
    </source>
</evidence>
<dbReference type="Gene3D" id="1.10.1740.10">
    <property type="match status" value="1"/>
</dbReference>
<dbReference type="Pfam" id="PF04542">
    <property type="entry name" value="Sigma70_r2"/>
    <property type="match status" value="1"/>
</dbReference>
<evidence type="ECO:0000256" key="4">
    <source>
        <dbReference type="ARBA" id="ARBA00023125"/>
    </source>
</evidence>
<dbReference type="CDD" id="cd06171">
    <property type="entry name" value="Sigma70_r4"/>
    <property type="match status" value="1"/>
</dbReference>
<name>A0ABY1PSX5_9BACT</name>
<dbReference type="NCBIfam" id="TIGR02937">
    <property type="entry name" value="sigma70-ECF"/>
    <property type="match status" value="1"/>
</dbReference>
<dbReference type="Pfam" id="PF08281">
    <property type="entry name" value="Sigma70_r4_2"/>
    <property type="match status" value="1"/>
</dbReference>
<dbReference type="Proteomes" id="UP001158067">
    <property type="component" value="Unassembled WGS sequence"/>
</dbReference>
<gene>
    <name evidence="8" type="ORF">SAMN06265222_1011049</name>
</gene>